<evidence type="ECO:0000313" key="6">
    <source>
        <dbReference type="EMBL" id="CAA2106330.1"/>
    </source>
</evidence>
<feature type="domain" description="Helicase ATP-binding" evidence="5">
    <location>
        <begin position="17"/>
        <end position="293"/>
    </location>
</feature>
<sequence length="694" mass="75662">MGALEDKVRDAFAQDGALSRAAEQFRERSGQTEMAIAVARTIDQGGVLVVEAGTGVGKTFSYLVPALLSGERVLLSTATKTLQDQLFGRDLPRLVEAFGLPVRTALLKGRGSYLCLHRLDMARHDASLPERGSLRTLAKIEQWSKATRTGDLAELPGLDERSPLIPLITSTRDNCLGAQCPQFKSCHVNLARREALAADIVVINHHLFFADLAVRETGMAELLPTVSVVVFDEAHQLNETGVQFLGAQLGSGQALDFARDMLGAGLQHARGLVDWQQLVGGVERAARELRLVVGKQWPGAKLRWLGPSPEGVDADAWQRALDDLQHSFEAAAEGLATVSEISPDFVRLHERARQLAKRAARFALPCEVDSVRWVDVGSQLRLIESPLDIADAMRKRVLKIVDAGADDGDAIEDDLDAFGERQGHRPQEATPPESAGRAWVFTSATLGDEPTLRWFTEPCGLHDAEVLRVKSPFDYAAQAALYVPRAFPKPNDPSHSQRVAQLAARGATELGGRTLVLTTTLRALRTIGDTIRQQFELLDAQFRPDVLVQGELPKRVLMDRFREGATAGRAGCVLVASASFWEGFDAPGDALQFVVIDKLPFPPPNDPLVEARSQRLEAQGRSSFADYSLPEAAVALKQGAGRLIRRETDSGVLAICDTRLVAMGYGRRLLAALPPMRRLENESDFDAALDALRD</sequence>
<keyword evidence="1" id="KW-0547">Nucleotide-binding</keyword>
<dbReference type="GO" id="GO:0016818">
    <property type="term" value="F:hydrolase activity, acting on acid anhydrides, in phosphorus-containing anhydrides"/>
    <property type="evidence" value="ECO:0007669"/>
    <property type="project" value="InterPro"/>
</dbReference>
<keyword evidence="2" id="KW-0378">Hydrolase</keyword>
<reference evidence="6" key="1">
    <citation type="submission" date="2019-12" db="EMBL/GenBank/DDBJ databases">
        <authorList>
            <person name="Cremers G."/>
        </authorList>
    </citation>
    <scope>NUCLEOTIDE SEQUENCE</scope>
    <source>
        <strain evidence="6">Vvax</strain>
    </source>
</reference>
<dbReference type="AlphaFoldDB" id="A0A679IZA4"/>
<gene>
    <name evidence="6" type="ORF">VVAX_03685</name>
</gene>
<dbReference type="SUPFAM" id="SSF52540">
    <property type="entry name" value="P-loop containing nucleoside triphosphate hydrolases"/>
    <property type="match status" value="1"/>
</dbReference>
<dbReference type="PROSITE" id="PS51193">
    <property type="entry name" value="HELICASE_ATP_BIND_2"/>
    <property type="match status" value="1"/>
</dbReference>
<evidence type="ECO:0000256" key="2">
    <source>
        <dbReference type="ARBA" id="ARBA00022801"/>
    </source>
</evidence>
<dbReference type="GO" id="GO:0003678">
    <property type="term" value="F:DNA helicase activity"/>
    <property type="evidence" value="ECO:0007669"/>
    <property type="project" value="TreeGrafter"/>
</dbReference>
<protein>
    <recommendedName>
        <fullName evidence="5">Helicase ATP-binding domain-containing protein</fullName>
    </recommendedName>
</protein>
<dbReference type="InterPro" id="IPR027417">
    <property type="entry name" value="P-loop_NTPase"/>
</dbReference>
<keyword evidence="3" id="KW-0067">ATP-binding</keyword>
<dbReference type="GO" id="GO:0003676">
    <property type="term" value="F:nucleic acid binding"/>
    <property type="evidence" value="ECO:0007669"/>
    <property type="project" value="InterPro"/>
</dbReference>
<proteinExistence type="inferred from homology"/>
<dbReference type="GO" id="GO:0005524">
    <property type="term" value="F:ATP binding"/>
    <property type="evidence" value="ECO:0007669"/>
    <property type="project" value="UniProtKB-KW"/>
</dbReference>
<accession>A0A679IZA4</accession>
<evidence type="ECO:0000256" key="1">
    <source>
        <dbReference type="ARBA" id="ARBA00022741"/>
    </source>
</evidence>
<dbReference type="InterPro" id="IPR014013">
    <property type="entry name" value="Helic_SF1/SF2_ATP-bd_DinG/Rad3"/>
</dbReference>
<dbReference type="InterPro" id="IPR045028">
    <property type="entry name" value="DinG/Rad3-like"/>
</dbReference>
<dbReference type="Pfam" id="PF13307">
    <property type="entry name" value="Helicase_C_2"/>
    <property type="match status" value="1"/>
</dbReference>
<dbReference type="GO" id="GO:0006139">
    <property type="term" value="P:nucleobase-containing compound metabolic process"/>
    <property type="evidence" value="ECO:0007669"/>
    <property type="project" value="InterPro"/>
</dbReference>
<evidence type="ECO:0000256" key="3">
    <source>
        <dbReference type="ARBA" id="ARBA00022840"/>
    </source>
</evidence>
<dbReference type="InterPro" id="IPR006555">
    <property type="entry name" value="ATP-dep_Helicase_C"/>
</dbReference>
<evidence type="ECO:0000259" key="5">
    <source>
        <dbReference type="PROSITE" id="PS51193"/>
    </source>
</evidence>
<dbReference type="PANTHER" id="PTHR11472:SF34">
    <property type="entry name" value="REGULATOR OF TELOMERE ELONGATION HELICASE 1"/>
    <property type="match status" value="1"/>
</dbReference>
<dbReference type="SMART" id="SM00491">
    <property type="entry name" value="HELICc2"/>
    <property type="match status" value="1"/>
</dbReference>
<name>A0A679IZA4_VARPD</name>
<dbReference type="EMBL" id="LR743507">
    <property type="protein sequence ID" value="CAA2106330.1"/>
    <property type="molecule type" value="Genomic_DNA"/>
</dbReference>
<dbReference type="PANTHER" id="PTHR11472">
    <property type="entry name" value="DNA REPAIR DEAD HELICASE RAD3/XP-D SUBFAMILY MEMBER"/>
    <property type="match status" value="1"/>
</dbReference>
<organism evidence="6">
    <name type="scientific">Variovorax paradoxus</name>
    <dbReference type="NCBI Taxonomy" id="34073"/>
    <lineage>
        <taxon>Bacteria</taxon>
        <taxon>Pseudomonadati</taxon>
        <taxon>Pseudomonadota</taxon>
        <taxon>Betaproteobacteria</taxon>
        <taxon>Burkholderiales</taxon>
        <taxon>Comamonadaceae</taxon>
        <taxon>Variovorax</taxon>
    </lineage>
</organism>
<dbReference type="Gene3D" id="3.40.50.300">
    <property type="entry name" value="P-loop containing nucleotide triphosphate hydrolases"/>
    <property type="match status" value="2"/>
</dbReference>
<comment type="similarity">
    <text evidence="4">Belongs to the helicase family. DinG subfamily.</text>
</comment>
<evidence type="ECO:0000256" key="4">
    <source>
        <dbReference type="ARBA" id="ARBA00038058"/>
    </source>
</evidence>